<dbReference type="Gene3D" id="1.10.443.10">
    <property type="entry name" value="Intergrase catalytic core"/>
    <property type="match status" value="1"/>
</dbReference>
<accession>A0A4Q4ZGI2</accession>
<evidence type="ECO:0000256" key="2">
    <source>
        <dbReference type="ARBA" id="ARBA00023125"/>
    </source>
</evidence>
<dbReference type="PANTHER" id="PTHR30349:SF64">
    <property type="entry name" value="PROPHAGE INTEGRASE INTD-RELATED"/>
    <property type="match status" value="1"/>
</dbReference>
<gene>
    <name evidence="8" type="ORF">EKO23_06785</name>
</gene>
<evidence type="ECO:0000259" key="7">
    <source>
        <dbReference type="PROSITE" id="PS51900"/>
    </source>
</evidence>
<dbReference type="AlphaFoldDB" id="A0A4Q4ZGI2"/>
<protein>
    <submittedName>
        <fullName evidence="8">Site-specific integrase</fullName>
    </submittedName>
</protein>
<evidence type="ECO:0000313" key="8">
    <source>
        <dbReference type="EMBL" id="RYP87297.1"/>
    </source>
</evidence>
<dbReference type="CDD" id="cd01189">
    <property type="entry name" value="INT_ICEBs1_C_like"/>
    <property type="match status" value="1"/>
</dbReference>
<dbReference type="SUPFAM" id="SSF56349">
    <property type="entry name" value="DNA breaking-rejoining enzymes"/>
    <property type="match status" value="1"/>
</dbReference>
<keyword evidence="2 4" id="KW-0238">DNA-binding</keyword>
<evidence type="ECO:0000256" key="3">
    <source>
        <dbReference type="ARBA" id="ARBA00023172"/>
    </source>
</evidence>
<comment type="caution">
    <text evidence="8">The sequence shown here is derived from an EMBL/GenBank/DDBJ whole genome shotgun (WGS) entry which is preliminary data.</text>
</comment>
<proteinExistence type="inferred from homology"/>
<dbReference type="Gene3D" id="1.10.150.130">
    <property type="match status" value="1"/>
</dbReference>
<dbReference type="InterPro" id="IPR011010">
    <property type="entry name" value="DNA_brk_join_enz"/>
</dbReference>
<dbReference type="InterPro" id="IPR002104">
    <property type="entry name" value="Integrase_catalytic"/>
</dbReference>
<name>A0A4Q4ZGI2_9ACTN</name>
<evidence type="ECO:0000313" key="9">
    <source>
        <dbReference type="Proteomes" id="UP000295198"/>
    </source>
</evidence>
<feature type="region of interest" description="Disordered" evidence="5">
    <location>
        <begin position="362"/>
        <end position="382"/>
    </location>
</feature>
<dbReference type="PROSITE" id="PS51898">
    <property type="entry name" value="TYR_RECOMBINASE"/>
    <property type="match status" value="1"/>
</dbReference>
<comment type="similarity">
    <text evidence="1">Belongs to the 'phage' integrase family.</text>
</comment>
<feature type="domain" description="Tyr recombinase" evidence="6">
    <location>
        <begin position="167"/>
        <end position="357"/>
    </location>
</feature>
<organism evidence="8 9">
    <name type="scientific">Nocardioides guangzhouensis</name>
    <dbReference type="NCBI Taxonomy" id="2497878"/>
    <lineage>
        <taxon>Bacteria</taxon>
        <taxon>Bacillati</taxon>
        <taxon>Actinomycetota</taxon>
        <taxon>Actinomycetes</taxon>
        <taxon>Propionibacteriales</taxon>
        <taxon>Nocardioidaceae</taxon>
        <taxon>Nocardioides</taxon>
    </lineage>
</organism>
<feature type="compositionally biased region" description="Basic and acidic residues" evidence="5">
    <location>
        <begin position="370"/>
        <end position="382"/>
    </location>
</feature>
<dbReference type="GO" id="GO:0003677">
    <property type="term" value="F:DNA binding"/>
    <property type="evidence" value="ECO:0007669"/>
    <property type="project" value="UniProtKB-UniRule"/>
</dbReference>
<dbReference type="EMBL" id="SDKM01000007">
    <property type="protein sequence ID" value="RYP87297.1"/>
    <property type="molecule type" value="Genomic_DNA"/>
</dbReference>
<reference evidence="8 9" key="1">
    <citation type="submission" date="2019-01" db="EMBL/GenBank/DDBJ databases">
        <title>Nocardioides guangzhouensis sp. nov., an actinobacterium isolated from soil.</title>
        <authorList>
            <person name="Fu Y."/>
            <person name="Cai Y."/>
            <person name="Lin Z."/>
            <person name="Chen P."/>
        </authorList>
    </citation>
    <scope>NUCLEOTIDE SEQUENCE [LARGE SCALE GENOMIC DNA]</scope>
    <source>
        <strain evidence="8 9">130</strain>
    </source>
</reference>
<dbReference type="PANTHER" id="PTHR30349">
    <property type="entry name" value="PHAGE INTEGRASE-RELATED"/>
    <property type="match status" value="1"/>
</dbReference>
<dbReference type="Pfam" id="PF00589">
    <property type="entry name" value="Phage_integrase"/>
    <property type="match status" value="1"/>
</dbReference>
<keyword evidence="3" id="KW-0233">DNA recombination</keyword>
<dbReference type="Pfam" id="PF22022">
    <property type="entry name" value="Phage_int_M"/>
    <property type="match status" value="1"/>
</dbReference>
<evidence type="ECO:0000256" key="4">
    <source>
        <dbReference type="PROSITE-ProRule" id="PRU01248"/>
    </source>
</evidence>
<feature type="domain" description="Core-binding (CB)" evidence="7">
    <location>
        <begin position="63"/>
        <end position="144"/>
    </location>
</feature>
<dbReference type="InterPro" id="IPR013762">
    <property type="entry name" value="Integrase-like_cat_sf"/>
</dbReference>
<evidence type="ECO:0000256" key="5">
    <source>
        <dbReference type="SAM" id="MobiDB-lite"/>
    </source>
</evidence>
<dbReference type="InterPro" id="IPR010998">
    <property type="entry name" value="Integrase_recombinase_N"/>
</dbReference>
<dbReference type="Proteomes" id="UP000295198">
    <property type="component" value="Unassembled WGS sequence"/>
</dbReference>
<dbReference type="GO" id="GO:0015074">
    <property type="term" value="P:DNA integration"/>
    <property type="evidence" value="ECO:0007669"/>
    <property type="project" value="InterPro"/>
</dbReference>
<evidence type="ECO:0000259" key="6">
    <source>
        <dbReference type="PROSITE" id="PS51898"/>
    </source>
</evidence>
<dbReference type="InterPro" id="IPR053876">
    <property type="entry name" value="Phage_int_M"/>
</dbReference>
<dbReference type="InterPro" id="IPR050090">
    <property type="entry name" value="Tyrosine_recombinase_XerCD"/>
</dbReference>
<dbReference type="InterPro" id="IPR044068">
    <property type="entry name" value="CB"/>
</dbReference>
<keyword evidence="9" id="KW-1185">Reference proteome</keyword>
<dbReference type="PROSITE" id="PS51900">
    <property type="entry name" value="CB"/>
    <property type="match status" value="1"/>
</dbReference>
<dbReference type="GO" id="GO:0006310">
    <property type="term" value="P:DNA recombination"/>
    <property type="evidence" value="ECO:0007669"/>
    <property type="project" value="UniProtKB-KW"/>
</dbReference>
<dbReference type="OrthoDB" id="1822491at2"/>
<evidence type="ECO:0000256" key="1">
    <source>
        <dbReference type="ARBA" id="ARBA00008857"/>
    </source>
</evidence>
<sequence length="382" mass="41462">MAEVSVQRYVKAGRVRYRARVKHHGREVATQVFDRKNDALIWEQEQTRRLRLGEWIDPRRGRVPLRTVADDWFASRHSVKRKTREADRAAWGSRIEARFGDAPVASITPAEIANWVGGLVSGGISPSTASRYLATLRSILAYAVADGRVSQNAAASVRAPTAGHVRREGQFLTRDELDALSTACRGVYADVVRVLGLAGLRWGELAGLQVGDRIAVPGPGFRLQRSVLASSKGGELFVDTLKGKRSRTVPLVAELVPLVDAWTHDKQGSDWLFGAPRGGPLGEANWKRAVGWTAACQAIGRPTFRVHDLRHTCASLWLGAGADPKVVQRILGHASAAMTMDLYGHLIDHNLWAAAEKLGGTTGAPTPVKGENDKNADEASGL</sequence>